<keyword evidence="2" id="KW-1185">Reference proteome</keyword>
<proteinExistence type="predicted"/>
<protein>
    <submittedName>
        <fullName evidence="1">Uncharacterized protein</fullName>
    </submittedName>
</protein>
<reference evidence="2" key="1">
    <citation type="submission" date="2017-10" db="EMBL/GenBank/DDBJ databases">
        <title>Rapid genome shrinkage in a self-fertile nematode reveals novel sperm competition proteins.</title>
        <authorList>
            <person name="Yin D."/>
            <person name="Schwarz E.M."/>
            <person name="Thomas C.G."/>
            <person name="Felde R.L."/>
            <person name="Korf I.F."/>
            <person name="Cutter A.D."/>
            <person name="Schartner C.M."/>
            <person name="Ralston E.J."/>
            <person name="Meyer B.J."/>
            <person name="Haag E.S."/>
        </authorList>
    </citation>
    <scope>NUCLEOTIDE SEQUENCE [LARGE SCALE GENOMIC DNA]</scope>
    <source>
        <strain evidence="2">JU1422</strain>
    </source>
</reference>
<evidence type="ECO:0000313" key="2">
    <source>
        <dbReference type="Proteomes" id="UP000230233"/>
    </source>
</evidence>
<comment type="caution">
    <text evidence="1">The sequence shown here is derived from an EMBL/GenBank/DDBJ whole genome shotgun (WGS) entry which is preliminary data.</text>
</comment>
<name>A0A2G5UMZ9_9PELO</name>
<accession>A0A2G5UMZ9</accession>
<gene>
    <name evidence="1" type="primary">Cnig_chr_III.g8538</name>
    <name evidence="1" type="ORF">B9Z55_008538</name>
</gene>
<dbReference type="AlphaFoldDB" id="A0A2G5UMZ9"/>
<dbReference type="EMBL" id="PDUG01000003">
    <property type="protein sequence ID" value="PIC40955.1"/>
    <property type="molecule type" value="Genomic_DNA"/>
</dbReference>
<organism evidence="1 2">
    <name type="scientific">Caenorhabditis nigoni</name>
    <dbReference type="NCBI Taxonomy" id="1611254"/>
    <lineage>
        <taxon>Eukaryota</taxon>
        <taxon>Metazoa</taxon>
        <taxon>Ecdysozoa</taxon>
        <taxon>Nematoda</taxon>
        <taxon>Chromadorea</taxon>
        <taxon>Rhabditida</taxon>
        <taxon>Rhabditina</taxon>
        <taxon>Rhabditomorpha</taxon>
        <taxon>Rhabditoidea</taxon>
        <taxon>Rhabditidae</taxon>
        <taxon>Peloderinae</taxon>
        <taxon>Caenorhabditis</taxon>
    </lineage>
</organism>
<evidence type="ECO:0000313" key="1">
    <source>
        <dbReference type="EMBL" id="PIC40955.1"/>
    </source>
</evidence>
<dbReference type="Proteomes" id="UP000230233">
    <property type="component" value="Chromosome III"/>
</dbReference>
<sequence length="363" mass="41341">MLYENENLSKMIWNELVARKLLSYYPRLTEQSIQIKENGFEIRISFVNETTNISEVGHMMCAVAYLVDNPLPFGKTVEIGTKTNSSKEISEDPPMHGDTLKIRVEFSAENPPREVYRFKVMHKRKEKVNLLMEGASQMRLMDGDPSKPIPYINPVLPQAPIMATVGNQKDSDAPPAKKAALMLATDSEASSRIGLHLIWRQPYQKFMFVGVGEIKPYQKMKLYSRLNEMGAHARDICYVSLFFKNQNLYVYFFDGFAKGDDAKIGAALFKKEDWEKLFNLSNLQSGGGFFGKSISFAALFKHMLIATRRHNLSIFQKNRLQIVKKGEELKEALMDEGTLKMVKNELNEFGMGILEKIQGEANN</sequence>